<name>A0AAV1K0K3_9NEOP</name>
<keyword evidence="8" id="KW-1185">Reference proteome</keyword>
<comment type="caution">
    <text evidence="7">The sequence shown here is derived from an EMBL/GenBank/DDBJ whole genome shotgun (WGS) entry which is preliminary data.</text>
</comment>
<proteinExistence type="inferred from homology"/>
<dbReference type="InterPro" id="IPR013818">
    <property type="entry name" value="Lipase"/>
</dbReference>
<accession>A0AAV1K0K3</accession>
<comment type="subcellular location">
    <subcellularLocation>
        <location evidence="1">Secreted</location>
    </subcellularLocation>
</comment>
<evidence type="ECO:0000256" key="1">
    <source>
        <dbReference type="ARBA" id="ARBA00004613"/>
    </source>
</evidence>
<dbReference type="InterPro" id="IPR033906">
    <property type="entry name" value="Lipase_N"/>
</dbReference>
<dbReference type="InterPro" id="IPR000734">
    <property type="entry name" value="TAG_lipase"/>
</dbReference>
<dbReference type="GO" id="GO:0016042">
    <property type="term" value="P:lipid catabolic process"/>
    <property type="evidence" value="ECO:0007669"/>
    <property type="project" value="TreeGrafter"/>
</dbReference>
<dbReference type="GO" id="GO:0016298">
    <property type="term" value="F:lipase activity"/>
    <property type="evidence" value="ECO:0007669"/>
    <property type="project" value="InterPro"/>
</dbReference>
<evidence type="ECO:0000313" key="7">
    <source>
        <dbReference type="EMBL" id="CAK1555129.1"/>
    </source>
</evidence>
<dbReference type="Pfam" id="PF00151">
    <property type="entry name" value="Lipase"/>
    <property type="match status" value="1"/>
</dbReference>
<evidence type="ECO:0000313" key="8">
    <source>
        <dbReference type="Proteomes" id="UP001497472"/>
    </source>
</evidence>
<evidence type="ECO:0000259" key="6">
    <source>
        <dbReference type="Pfam" id="PF00151"/>
    </source>
</evidence>
<keyword evidence="3" id="KW-0964">Secreted</keyword>
<dbReference type="EMBL" id="CAVLEF010000280">
    <property type="protein sequence ID" value="CAK1555129.1"/>
    <property type="molecule type" value="Genomic_DNA"/>
</dbReference>
<dbReference type="PANTHER" id="PTHR11610">
    <property type="entry name" value="LIPASE"/>
    <property type="match status" value="1"/>
</dbReference>
<dbReference type="PANTHER" id="PTHR11610:SF173">
    <property type="entry name" value="LIPASE DOMAIN-CONTAINING PROTEIN-RELATED"/>
    <property type="match status" value="1"/>
</dbReference>
<feature type="domain" description="Lipase" evidence="6">
    <location>
        <begin position="53"/>
        <end position="302"/>
    </location>
</feature>
<feature type="chain" id="PRO_5043909150" description="Lipase domain-containing protein" evidence="5">
    <location>
        <begin position="23"/>
        <end position="352"/>
    </location>
</feature>
<dbReference type="GO" id="GO:0005615">
    <property type="term" value="C:extracellular space"/>
    <property type="evidence" value="ECO:0007669"/>
    <property type="project" value="TreeGrafter"/>
</dbReference>
<keyword evidence="5" id="KW-0732">Signal</keyword>
<organism evidence="7 8">
    <name type="scientific">Leptosia nina</name>
    <dbReference type="NCBI Taxonomy" id="320188"/>
    <lineage>
        <taxon>Eukaryota</taxon>
        <taxon>Metazoa</taxon>
        <taxon>Ecdysozoa</taxon>
        <taxon>Arthropoda</taxon>
        <taxon>Hexapoda</taxon>
        <taxon>Insecta</taxon>
        <taxon>Pterygota</taxon>
        <taxon>Neoptera</taxon>
        <taxon>Endopterygota</taxon>
        <taxon>Lepidoptera</taxon>
        <taxon>Glossata</taxon>
        <taxon>Ditrysia</taxon>
        <taxon>Papilionoidea</taxon>
        <taxon>Pieridae</taxon>
        <taxon>Pierinae</taxon>
        <taxon>Leptosia</taxon>
    </lineage>
</organism>
<evidence type="ECO:0000256" key="2">
    <source>
        <dbReference type="ARBA" id="ARBA00010701"/>
    </source>
</evidence>
<dbReference type="AlphaFoldDB" id="A0AAV1K0K3"/>
<dbReference type="Proteomes" id="UP001497472">
    <property type="component" value="Unassembled WGS sequence"/>
</dbReference>
<dbReference type="PRINTS" id="PR00821">
    <property type="entry name" value="TAGLIPASE"/>
</dbReference>
<dbReference type="InterPro" id="IPR029058">
    <property type="entry name" value="AB_hydrolase_fold"/>
</dbReference>
<comment type="similarity">
    <text evidence="2 4">Belongs to the AB hydrolase superfamily. Lipase family.</text>
</comment>
<feature type="signal peptide" evidence="5">
    <location>
        <begin position="1"/>
        <end position="22"/>
    </location>
</feature>
<dbReference type="Gene3D" id="3.40.50.1820">
    <property type="entry name" value="alpha/beta hydrolase"/>
    <property type="match status" value="1"/>
</dbReference>
<dbReference type="GO" id="GO:0017171">
    <property type="term" value="F:serine hydrolase activity"/>
    <property type="evidence" value="ECO:0007669"/>
    <property type="project" value="TreeGrafter"/>
</dbReference>
<evidence type="ECO:0000256" key="3">
    <source>
        <dbReference type="ARBA" id="ARBA00022525"/>
    </source>
</evidence>
<reference evidence="7 8" key="1">
    <citation type="submission" date="2023-11" db="EMBL/GenBank/DDBJ databases">
        <authorList>
            <person name="Okamura Y."/>
        </authorList>
    </citation>
    <scope>NUCLEOTIDE SEQUENCE [LARGE SCALE GENOMIC DNA]</scope>
</reference>
<dbReference type="CDD" id="cd00707">
    <property type="entry name" value="Pancreat_lipase_like"/>
    <property type="match status" value="1"/>
</dbReference>
<evidence type="ECO:0000256" key="4">
    <source>
        <dbReference type="RuleBase" id="RU004262"/>
    </source>
</evidence>
<protein>
    <recommendedName>
        <fullName evidence="6">Lipase domain-containing protein</fullName>
    </recommendedName>
</protein>
<sequence>MHHLSVIVLLIAARNLKLQASAQHFDTFAETLYSRLSGACRAIMSLQHDSLNSQNQILSTMKIYLLNDEMMTSFPIDKSYKALIKPKMFDITRQTKVIIHGYRDNAQSSVSLDLAKAYNEKKLFNVLLVDSEEMMSKSYFLSVHNARLVGKRLANLLANLEDFGANAVDFHLLGISLGAHIAGWAGKYFQRYKMRKLGRITGLDPAGPCFSSAYSEQRLDKLDADYVDVIHTNRLVQGITEAVGHADFYVNGGGPMQPGCLMPSCSHLRATKLYVESVENPKSIVAVRCKSWREFESNSCEDNFTVLGYGSSTSSRGLYFLRTTAGPQFALGVDGTKNNERPMNSWQSLVVV</sequence>
<gene>
    <name evidence="7" type="ORF">LNINA_LOCUS13966</name>
</gene>
<evidence type="ECO:0000256" key="5">
    <source>
        <dbReference type="SAM" id="SignalP"/>
    </source>
</evidence>
<dbReference type="SUPFAM" id="SSF53474">
    <property type="entry name" value="alpha/beta-Hydrolases"/>
    <property type="match status" value="1"/>
</dbReference>